<evidence type="ECO:0000313" key="2">
    <source>
        <dbReference type="EMBL" id="WSB66756.1"/>
    </source>
</evidence>
<accession>A0ABZ1F982</accession>
<feature type="transmembrane region" description="Helical" evidence="1">
    <location>
        <begin position="161"/>
        <end position="178"/>
    </location>
</feature>
<feature type="transmembrane region" description="Helical" evidence="1">
    <location>
        <begin position="137"/>
        <end position="154"/>
    </location>
</feature>
<keyword evidence="1" id="KW-1133">Transmembrane helix</keyword>
<gene>
    <name evidence="2" type="ORF">OG863_01555</name>
</gene>
<feature type="transmembrane region" description="Helical" evidence="1">
    <location>
        <begin position="219"/>
        <end position="243"/>
    </location>
</feature>
<organism evidence="2 3">
    <name type="scientific">Streptomyces decoyicus</name>
    <dbReference type="NCBI Taxonomy" id="249567"/>
    <lineage>
        <taxon>Bacteria</taxon>
        <taxon>Bacillati</taxon>
        <taxon>Actinomycetota</taxon>
        <taxon>Actinomycetes</taxon>
        <taxon>Kitasatosporales</taxon>
        <taxon>Streptomycetaceae</taxon>
        <taxon>Streptomyces</taxon>
    </lineage>
</organism>
<feature type="transmembrane region" description="Helical" evidence="1">
    <location>
        <begin position="249"/>
        <end position="267"/>
    </location>
</feature>
<feature type="transmembrane region" description="Helical" evidence="1">
    <location>
        <begin position="279"/>
        <end position="298"/>
    </location>
</feature>
<feature type="transmembrane region" description="Helical" evidence="1">
    <location>
        <begin position="310"/>
        <end position="331"/>
    </location>
</feature>
<dbReference type="RefSeq" id="WP_326615902.1">
    <property type="nucleotide sequence ID" value="NZ_CP109106.1"/>
</dbReference>
<feature type="transmembrane region" description="Helical" evidence="1">
    <location>
        <begin position="86"/>
        <end position="111"/>
    </location>
</feature>
<evidence type="ECO:0008006" key="4">
    <source>
        <dbReference type="Google" id="ProtNLM"/>
    </source>
</evidence>
<name>A0ABZ1F982_9ACTN</name>
<keyword evidence="1" id="KW-0472">Membrane</keyword>
<proteinExistence type="predicted"/>
<dbReference type="EMBL" id="CP109106">
    <property type="protein sequence ID" value="WSB66756.1"/>
    <property type="molecule type" value="Genomic_DNA"/>
</dbReference>
<reference evidence="2 3" key="1">
    <citation type="submission" date="2022-10" db="EMBL/GenBank/DDBJ databases">
        <title>The complete genomes of actinobacterial strains from the NBC collection.</title>
        <authorList>
            <person name="Joergensen T.S."/>
            <person name="Alvarez Arevalo M."/>
            <person name="Sterndorff E.B."/>
            <person name="Faurdal D."/>
            <person name="Vuksanovic O."/>
            <person name="Mourched A.-S."/>
            <person name="Charusanti P."/>
            <person name="Shaw S."/>
            <person name="Blin K."/>
            <person name="Weber T."/>
        </authorList>
    </citation>
    <scope>NUCLEOTIDE SEQUENCE [LARGE SCALE GENOMIC DNA]</scope>
    <source>
        <strain evidence="2 3">NBC 01774</strain>
    </source>
</reference>
<feature type="transmembrane region" description="Helical" evidence="1">
    <location>
        <begin position="184"/>
        <end position="207"/>
    </location>
</feature>
<protein>
    <recommendedName>
        <fullName evidence="4">Integral membrane protein</fullName>
    </recommendedName>
</protein>
<evidence type="ECO:0000313" key="3">
    <source>
        <dbReference type="Proteomes" id="UP001344251"/>
    </source>
</evidence>
<keyword evidence="3" id="KW-1185">Reference proteome</keyword>
<keyword evidence="1" id="KW-0812">Transmembrane</keyword>
<sequence>MPEAPHDDRPRQRYRTALRLLPSYYRTEREEKMVETCLHGIDEQDRDEMRPALGEMASIAALAIRTRMGAAGAPARYATLGATVRLFALLSVLLHAASELTVRALLLAWFAGAPARDQELFRGGFTDHGALPGPYEAALWLLPLAWTVAYVALLRDHRRTAFVSAVLAALPDLASAMHDMDAGWGTVAVAFSLATALFSWLTVLALCCGFHCDAPPARLPLVSTGPALMGTCVLVGASTVVLWPRVADVGWAEGSAFIAAAAVWLVARRRSPKHVADPALPLALATLGLAVLVQRILIFASSAQNTPGSLVAAFTVQAGIIALLAAALAATGTRSLTPRFRTG</sequence>
<dbReference type="Proteomes" id="UP001344251">
    <property type="component" value="Chromosome"/>
</dbReference>
<evidence type="ECO:0000256" key="1">
    <source>
        <dbReference type="SAM" id="Phobius"/>
    </source>
</evidence>